<dbReference type="VEuPathDB" id="FungiDB:RO3G_15662"/>
<gene>
    <name evidence="1" type="ORF">RO3G_15662</name>
</gene>
<reference evidence="1 2" key="1">
    <citation type="journal article" date="2009" name="PLoS Genet.">
        <title>Genomic analysis of the basal lineage fungus Rhizopus oryzae reveals a whole-genome duplication.</title>
        <authorList>
            <person name="Ma L.-J."/>
            <person name="Ibrahim A.S."/>
            <person name="Skory C."/>
            <person name="Grabherr M.G."/>
            <person name="Burger G."/>
            <person name="Butler M."/>
            <person name="Elias M."/>
            <person name="Idnurm A."/>
            <person name="Lang B.F."/>
            <person name="Sone T."/>
            <person name="Abe A."/>
            <person name="Calvo S.E."/>
            <person name="Corrochano L.M."/>
            <person name="Engels R."/>
            <person name="Fu J."/>
            <person name="Hansberg W."/>
            <person name="Kim J.-M."/>
            <person name="Kodira C.D."/>
            <person name="Koehrsen M.J."/>
            <person name="Liu B."/>
            <person name="Miranda-Saavedra D."/>
            <person name="O'Leary S."/>
            <person name="Ortiz-Castellanos L."/>
            <person name="Poulter R."/>
            <person name="Rodriguez-Romero J."/>
            <person name="Ruiz-Herrera J."/>
            <person name="Shen Y.-Q."/>
            <person name="Zeng Q."/>
            <person name="Galagan J."/>
            <person name="Birren B.W."/>
            <person name="Cuomo C.A."/>
            <person name="Wickes B.L."/>
        </authorList>
    </citation>
    <scope>NUCLEOTIDE SEQUENCE [LARGE SCALE GENOMIC DNA]</scope>
    <source>
        <strain evidence="2">RA 99-880 / ATCC MYA-4621 / FGSC 9543 / NRRL 43880</strain>
    </source>
</reference>
<proteinExistence type="predicted"/>
<keyword evidence="2" id="KW-1185">Reference proteome</keyword>
<accession>I1CR71</accession>
<dbReference type="RefSeq" id="XP_067526347.1">
    <property type="nucleotide sequence ID" value="XM_067670246.1"/>
</dbReference>
<dbReference type="EMBL" id="CH476748">
    <property type="protein sequence ID" value="EIE90951.1"/>
    <property type="molecule type" value="Genomic_DNA"/>
</dbReference>
<dbReference type="GeneID" id="93622627"/>
<evidence type="ECO:0000313" key="1">
    <source>
        <dbReference type="EMBL" id="EIE90951.1"/>
    </source>
</evidence>
<dbReference type="InParanoid" id="I1CR71"/>
<sequence length="262" mass="30625">MDPKEYSSFVLPYMLQHLSLFKNSADYPLLPLNHSSFRQSVVYDKTLSIWEVIFTTMDYFNNTLDEPIQGTIPLQTVLNLPLYMVLNAPPDHWSHRHPRFLTASMFIFDRQANRLRLKVDGEYTRSPRLCRQLFSDILTNRTITLKEFVWDHILQEPSSLVPIIHMELPLLTKVRLFTCWFRFTPQAYRLAYQDVHIRVLISFKKLLFATSGTANPIPMLEQFSTGLFINAFLLKSPFTSITFKYPHVVLSMVKLMILSVTS</sequence>
<dbReference type="OrthoDB" id="2280778at2759"/>
<evidence type="ECO:0000313" key="2">
    <source>
        <dbReference type="Proteomes" id="UP000009138"/>
    </source>
</evidence>
<dbReference type="Proteomes" id="UP000009138">
    <property type="component" value="Unassembled WGS sequence"/>
</dbReference>
<protein>
    <submittedName>
        <fullName evidence="1">Uncharacterized protein</fullName>
    </submittedName>
</protein>
<name>I1CR71_RHIO9</name>
<dbReference type="AlphaFoldDB" id="I1CR71"/>
<organism evidence="1 2">
    <name type="scientific">Rhizopus delemar (strain RA 99-880 / ATCC MYA-4621 / FGSC 9543 / NRRL 43880)</name>
    <name type="common">Mucormycosis agent</name>
    <name type="synonym">Rhizopus arrhizus var. delemar</name>
    <dbReference type="NCBI Taxonomy" id="246409"/>
    <lineage>
        <taxon>Eukaryota</taxon>
        <taxon>Fungi</taxon>
        <taxon>Fungi incertae sedis</taxon>
        <taxon>Mucoromycota</taxon>
        <taxon>Mucoromycotina</taxon>
        <taxon>Mucoromycetes</taxon>
        <taxon>Mucorales</taxon>
        <taxon>Mucorineae</taxon>
        <taxon>Rhizopodaceae</taxon>
        <taxon>Rhizopus</taxon>
    </lineage>
</organism>